<feature type="region of interest" description="Disordered" evidence="2">
    <location>
        <begin position="202"/>
        <end position="313"/>
    </location>
</feature>
<keyword evidence="5" id="KW-1185">Reference proteome</keyword>
<feature type="domain" description="EF-hand" evidence="3">
    <location>
        <begin position="698"/>
        <end position="733"/>
    </location>
</feature>
<dbReference type="PROSITE" id="PS00018">
    <property type="entry name" value="EF_HAND_1"/>
    <property type="match status" value="1"/>
</dbReference>
<dbReference type="SMART" id="SM00368">
    <property type="entry name" value="LRR_RI"/>
    <property type="match status" value="8"/>
</dbReference>
<evidence type="ECO:0000313" key="4">
    <source>
        <dbReference type="EMBL" id="CAL1534468.1"/>
    </source>
</evidence>
<feature type="compositionally biased region" description="Basic and acidic residues" evidence="2">
    <location>
        <begin position="1"/>
        <end position="11"/>
    </location>
</feature>
<evidence type="ECO:0000256" key="2">
    <source>
        <dbReference type="SAM" id="MobiDB-lite"/>
    </source>
</evidence>
<dbReference type="InterPro" id="IPR011992">
    <property type="entry name" value="EF-hand-dom_pair"/>
</dbReference>
<feature type="region of interest" description="Disordered" evidence="2">
    <location>
        <begin position="1"/>
        <end position="27"/>
    </location>
</feature>
<dbReference type="Gene3D" id="3.80.10.10">
    <property type="entry name" value="Ribonuclease Inhibitor"/>
    <property type="match status" value="1"/>
</dbReference>
<dbReference type="InterPro" id="IPR018247">
    <property type="entry name" value="EF_Hand_1_Ca_BS"/>
</dbReference>
<dbReference type="GO" id="GO:0005509">
    <property type="term" value="F:calcium ion binding"/>
    <property type="evidence" value="ECO:0007669"/>
    <property type="project" value="InterPro"/>
</dbReference>
<dbReference type="Pfam" id="PF13516">
    <property type="entry name" value="LRR_6"/>
    <property type="match status" value="2"/>
</dbReference>
<gene>
    <name evidence="4" type="ORF">GSLYS_00008428001</name>
</gene>
<protein>
    <recommendedName>
        <fullName evidence="3">EF-hand domain-containing protein</fullName>
    </recommendedName>
</protein>
<dbReference type="InterPro" id="IPR052394">
    <property type="entry name" value="LRR-containing"/>
</dbReference>
<feature type="compositionally biased region" description="Polar residues" evidence="2">
    <location>
        <begin position="15"/>
        <end position="24"/>
    </location>
</feature>
<dbReference type="AlphaFoldDB" id="A0AAV2HKF8"/>
<keyword evidence="1" id="KW-0106">Calcium</keyword>
<dbReference type="Gene3D" id="1.10.238.10">
    <property type="entry name" value="EF-hand"/>
    <property type="match status" value="1"/>
</dbReference>
<dbReference type="Proteomes" id="UP001497497">
    <property type="component" value="Unassembled WGS sequence"/>
</dbReference>
<feature type="compositionally biased region" description="Basic and acidic residues" evidence="2">
    <location>
        <begin position="220"/>
        <end position="230"/>
    </location>
</feature>
<dbReference type="SUPFAM" id="SSF52047">
    <property type="entry name" value="RNI-like"/>
    <property type="match status" value="1"/>
</dbReference>
<organism evidence="4 5">
    <name type="scientific">Lymnaea stagnalis</name>
    <name type="common">Great pond snail</name>
    <name type="synonym">Helix stagnalis</name>
    <dbReference type="NCBI Taxonomy" id="6523"/>
    <lineage>
        <taxon>Eukaryota</taxon>
        <taxon>Metazoa</taxon>
        <taxon>Spiralia</taxon>
        <taxon>Lophotrochozoa</taxon>
        <taxon>Mollusca</taxon>
        <taxon>Gastropoda</taxon>
        <taxon>Heterobranchia</taxon>
        <taxon>Euthyneura</taxon>
        <taxon>Panpulmonata</taxon>
        <taxon>Hygrophila</taxon>
        <taxon>Lymnaeoidea</taxon>
        <taxon>Lymnaeidae</taxon>
        <taxon>Lymnaea</taxon>
    </lineage>
</organism>
<dbReference type="PANTHER" id="PTHR24114:SF2">
    <property type="entry name" value="F-BOX DOMAIN-CONTAINING PROTEIN-RELATED"/>
    <property type="match status" value="1"/>
</dbReference>
<accession>A0AAV2HKF8</accession>
<dbReference type="SUPFAM" id="SSF47473">
    <property type="entry name" value="EF-hand"/>
    <property type="match status" value="1"/>
</dbReference>
<comment type="caution">
    <text evidence="4">The sequence shown here is derived from an EMBL/GenBank/DDBJ whole genome shotgun (WGS) entry which is preliminary data.</text>
</comment>
<dbReference type="InterPro" id="IPR001611">
    <property type="entry name" value="Leu-rich_rpt"/>
</dbReference>
<reference evidence="4 5" key="1">
    <citation type="submission" date="2024-04" db="EMBL/GenBank/DDBJ databases">
        <authorList>
            <consortium name="Genoscope - CEA"/>
            <person name="William W."/>
        </authorList>
    </citation>
    <scope>NUCLEOTIDE SEQUENCE [LARGE SCALE GENOMIC DNA]</scope>
</reference>
<evidence type="ECO:0000259" key="3">
    <source>
        <dbReference type="PROSITE" id="PS50222"/>
    </source>
</evidence>
<proteinExistence type="predicted"/>
<dbReference type="InterPro" id="IPR032675">
    <property type="entry name" value="LRR_dom_sf"/>
</dbReference>
<name>A0AAV2HKF8_LYMST</name>
<feature type="compositionally biased region" description="Polar residues" evidence="2">
    <location>
        <begin position="205"/>
        <end position="219"/>
    </location>
</feature>
<dbReference type="InterPro" id="IPR002048">
    <property type="entry name" value="EF_hand_dom"/>
</dbReference>
<dbReference type="CDD" id="cd00051">
    <property type="entry name" value="EFh"/>
    <property type="match status" value="1"/>
</dbReference>
<evidence type="ECO:0000313" key="5">
    <source>
        <dbReference type="Proteomes" id="UP001497497"/>
    </source>
</evidence>
<dbReference type="PROSITE" id="PS50222">
    <property type="entry name" value="EF_HAND_2"/>
    <property type="match status" value="1"/>
</dbReference>
<dbReference type="Pfam" id="PF13499">
    <property type="entry name" value="EF-hand_7"/>
    <property type="match status" value="1"/>
</dbReference>
<dbReference type="EMBL" id="CAXITT010000172">
    <property type="protein sequence ID" value="CAL1534468.1"/>
    <property type="molecule type" value="Genomic_DNA"/>
</dbReference>
<dbReference type="PANTHER" id="PTHR24114">
    <property type="entry name" value="LEUCINE RICH REPEAT FAMILY PROTEIN"/>
    <property type="match status" value="1"/>
</dbReference>
<sequence>MEVIDSKKNEKVLSGSETPVSPQKSRVAAKDVRFNVERKNTSIKMLERRNKSSSNLKADGATKNVLPEIGKEFLVTHLSDNWKIRKAAKQAAIDKLKLEEQTKKEQVSADQQVAEISLREEVARDLLAQTQQAQDYSKAVSPAPELTQNNLEDLRRRRQSADDAILGRHRGSVTDILKRISERKKSLLLNIDASVARRKSGEFDFTQTDPKLSTSGQDDQSVRDTPRDTILEEAPAPQNDELVDSTPLQNVDDAADYPYSTEFDLDDDASSDYSDSPTPLNLELDSDHFDTDLSDNESGNEGPGKDSKPKRPVNKTLLDYKLACVQSQLKPNTTYMRQCGRTSIDIRNRMLTHNDARPIAIALVEDKKTSFLDISDNPLGPLGTACIAEMLTSNETVVELNVSNTQPGREGLLALAQALKSNNSLRRLFLDSNGIGQSDGDVIAQLVTDVPDLRELYVSNNALGFNGGRKIALALASDKGRLSVLDLQYNNIRTESAVQIALSLARNTTLRSLNLAWNGLGTEGCRALAMSLGANTSLTELDLTCNRLGLRSLEFLLKGLSKNTGLNSIKIGNNPLTTGGVKALLKTILEAKDSEITSIDLQGIPIDVECVQLIEELHDKKGVHVIHDPNIHMATSDQTKDFDGTNLDRFDPVMVMFEYMKKDNLRVIDLFQFLDAKKREKLSRNDVRSGFNILMIPFTEHAIDVIMEKVDINKDGYITLDEMTKSYRENDRAVKLRRIRANKRKKKDNGLEDLWKILKEIIAKRKTENDKRAGANNK</sequence>
<evidence type="ECO:0000256" key="1">
    <source>
        <dbReference type="ARBA" id="ARBA00022837"/>
    </source>
</evidence>